<evidence type="ECO:0000313" key="3">
    <source>
        <dbReference type="EMBL" id="NJB97730.1"/>
    </source>
</evidence>
<dbReference type="Proteomes" id="UP000531251">
    <property type="component" value="Unassembled WGS sequence"/>
</dbReference>
<accession>A0A7X5Y0W1</accession>
<dbReference type="SUPFAM" id="SSF52172">
    <property type="entry name" value="CheY-like"/>
    <property type="match status" value="1"/>
</dbReference>
<comment type="caution">
    <text evidence="3">The sequence shown here is derived from an EMBL/GenBank/DDBJ whole genome shotgun (WGS) entry which is preliminary data.</text>
</comment>
<keyword evidence="1" id="KW-0597">Phosphoprotein</keyword>
<dbReference type="EMBL" id="JAATJB010000005">
    <property type="protein sequence ID" value="NJB97730.1"/>
    <property type="molecule type" value="Genomic_DNA"/>
</dbReference>
<evidence type="ECO:0000313" key="4">
    <source>
        <dbReference type="Proteomes" id="UP000531251"/>
    </source>
</evidence>
<feature type="modified residue" description="4-aspartylphosphate" evidence="1">
    <location>
        <position position="13"/>
    </location>
</feature>
<dbReference type="InterPro" id="IPR011006">
    <property type="entry name" value="CheY-like_superfamily"/>
</dbReference>
<dbReference type="AlphaFoldDB" id="A0A7X5Y0W1"/>
<protein>
    <submittedName>
        <fullName evidence="3">CheY-like chemotaxis protein</fullName>
    </submittedName>
</protein>
<name>A0A7X5Y0W1_9SPHN</name>
<keyword evidence="4" id="KW-1185">Reference proteome</keyword>
<evidence type="ECO:0000256" key="1">
    <source>
        <dbReference type="PROSITE-ProRule" id="PRU00169"/>
    </source>
</evidence>
<gene>
    <name evidence="3" type="ORF">GGR89_002045</name>
</gene>
<reference evidence="3 4" key="1">
    <citation type="submission" date="2020-03" db="EMBL/GenBank/DDBJ databases">
        <title>Genomic Encyclopedia of Type Strains, Phase IV (KMG-IV): sequencing the most valuable type-strain genomes for metagenomic binning, comparative biology and taxonomic classification.</title>
        <authorList>
            <person name="Goeker M."/>
        </authorList>
    </citation>
    <scope>NUCLEOTIDE SEQUENCE [LARGE SCALE GENOMIC DNA]</scope>
    <source>
        <strain evidence="3 4">DSM 7225</strain>
    </source>
</reference>
<evidence type="ECO:0000259" key="2">
    <source>
        <dbReference type="PROSITE" id="PS50110"/>
    </source>
</evidence>
<organism evidence="3 4">
    <name type="scientific">Sphingomonas trueperi</name>
    <dbReference type="NCBI Taxonomy" id="53317"/>
    <lineage>
        <taxon>Bacteria</taxon>
        <taxon>Pseudomonadati</taxon>
        <taxon>Pseudomonadota</taxon>
        <taxon>Alphaproteobacteria</taxon>
        <taxon>Sphingomonadales</taxon>
        <taxon>Sphingomonadaceae</taxon>
        <taxon>Sphingomonas</taxon>
    </lineage>
</organism>
<dbReference type="Gene3D" id="3.40.50.2300">
    <property type="match status" value="1"/>
</dbReference>
<dbReference type="RefSeq" id="WP_164542593.1">
    <property type="nucleotide sequence ID" value="NZ_BAAADY010000006.1"/>
</dbReference>
<dbReference type="GO" id="GO:0000160">
    <property type="term" value="P:phosphorelay signal transduction system"/>
    <property type="evidence" value="ECO:0007669"/>
    <property type="project" value="InterPro"/>
</dbReference>
<dbReference type="InterPro" id="IPR001789">
    <property type="entry name" value="Sig_transdc_resp-reg_receiver"/>
</dbReference>
<dbReference type="PROSITE" id="PS50110">
    <property type="entry name" value="RESPONSE_REGULATORY"/>
    <property type="match status" value="1"/>
</dbReference>
<feature type="domain" description="Response regulatory" evidence="2">
    <location>
        <begin position="1"/>
        <end position="76"/>
    </location>
</feature>
<proteinExistence type="predicted"/>
<sequence>MPPADPARFIFTDINMPGPIDGLELADIVSTRFPRVKVIVTSGKQWLEPKELPDDSLFLPKPYRPTQLARLVGQQAGRLA</sequence>